<dbReference type="EMBL" id="AMQM01006786">
    <property type="status" value="NOT_ANNOTATED_CDS"/>
    <property type="molecule type" value="Genomic_DNA"/>
</dbReference>
<protein>
    <recommendedName>
        <fullName evidence="9">Membrane protein BRI3</fullName>
    </recommendedName>
    <alternativeName>
        <fullName evidence="10">Brain protein I3</fullName>
    </alternativeName>
</protein>
<evidence type="ECO:0000313" key="14">
    <source>
        <dbReference type="EMBL" id="ESN95454.1"/>
    </source>
</evidence>
<dbReference type="AlphaFoldDB" id="T1FED7"/>
<dbReference type="PANTHER" id="PTHR13551:SF1">
    <property type="entry name" value="MEMBRANE PROTEIN BRI3"/>
    <property type="match status" value="1"/>
</dbReference>
<dbReference type="GO" id="GO:0048471">
    <property type="term" value="C:perinuclear region of cytoplasm"/>
    <property type="evidence" value="ECO:0007669"/>
    <property type="project" value="UniProtKB-SubCell"/>
</dbReference>
<gene>
    <name evidence="15" type="primary">20207186</name>
    <name evidence="14" type="ORF">HELRODRAFT_179222</name>
</gene>
<feature type="compositionally biased region" description="Low complexity" evidence="12">
    <location>
        <begin position="35"/>
        <end position="53"/>
    </location>
</feature>
<feature type="region of interest" description="Disordered" evidence="12">
    <location>
        <begin position="1"/>
        <end position="53"/>
    </location>
</feature>
<dbReference type="KEGG" id="hro:HELRODRAFT_179222"/>
<evidence type="ECO:0000256" key="6">
    <source>
        <dbReference type="ARBA" id="ARBA00022989"/>
    </source>
</evidence>
<dbReference type="Proteomes" id="UP000015101">
    <property type="component" value="Unassembled WGS sequence"/>
</dbReference>
<evidence type="ECO:0000313" key="16">
    <source>
        <dbReference type="Proteomes" id="UP000015101"/>
    </source>
</evidence>
<dbReference type="InParanoid" id="T1FED7"/>
<dbReference type="RefSeq" id="XP_009026329.1">
    <property type="nucleotide sequence ID" value="XM_009028081.1"/>
</dbReference>
<feature type="transmembrane region" description="Helical" evidence="13">
    <location>
        <begin position="128"/>
        <end position="150"/>
    </location>
</feature>
<dbReference type="Pfam" id="PF10164">
    <property type="entry name" value="BRI3"/>
    <property type="match status" value="1"/>
</dbReference>
<evidence type="ECO:0000256" key="9">
    <source>
        <dbReference type="ARBA" id="ARBA00035284"/>
    </source>
</evidence>
<keyword evidence="16" id="KW-1185">Reference proteome</keyword>
<accession>T1FED7</accession>
<evidence type="ECO:0000256" key="3">
    <source>
        <dbReference type="ARBA" id="ARBA00008090"/>
    </source>
</evidence>
<name>T1FED7_HELRO</name>
<keyword evidence="6 13" id="KW-1133">Transmembrane helix</keyword>
<keyword evidence="4" id="KW-0963">Cytoplasm</keyword>
<dbReference type="GeneID" id="20207186"/>
<reference evidence="15" key="3">
    <citation type="submission" date="2015-06" db="UniProtKB">
        <authorList>
            <consortium name="EnsemblMetazoa"/>
        </authorList>
    </citation>
    <scope>IDENTIFICATION</scope>
</reference>
<dbReference type="eggNOG" id="KOG4517">
    <property type="taxonomic scope" value="Eukaryota"/>
</dbReference>
<dbReference type="GO" id="GO:0005765">
    <property type="term" value="C:lysosomal membrane"/>
    <property type="evidence" value="ECO:0007669"/>
    <property type="project" value="UniProtKB-SubCell"/>
</dbReference>
<evidence type="ECO:0000256" key="12">
    <source>
        <dbReference type="SAM" id="MobiDB-lite"/>
    </source>
</evidence>
<comment type="subcellular location">
    <subcellularLocation>
        <location evidence="2">Cytoplasm</location>
        <location evidence="2">Perinuclear region</location>
    </subcellularLocation>
    <subcellularLocation>
        <location evidence="1">Lysosome membrane</location>
        <topology evidence="1">Multi-pass membrane protein</topology>
    </subcellularLocation>
</comment>
<organism evidence="15 16">
    <name type="scientific">Helobdella robusta</name>
    <name type="common">Californian leech</name>
    <dbReference type="NCBI Taxonomy" id="6412"/>
    <lineage>
        <taxon>Eukaryota</taxon>
        <taxon>Metazoa</taxon>
        <taxon>Spiralia</taxon>
        <taxon>Lophotrochozoa</taxon>
        <taxon>Annelida</taxon>
        <taxon>Clitellata</taxon>
        <taxon>Hirudinea</taxon>
        <taxon>Rhynchobdellida</taxon>
        <taxon>Glossiphoniidae</taxon>
        <taxon>Helobdella</taxon>
    </lineage>
</organism>
<dbReference type="PANTHER" id="PTHR13551">
    <property type="entry name" value="BRAIN PROTEIN I3"/>
    <property type="match status" value="1"/>
</dbReference>
<dbReference type="EnsemblMetazoa" id="HelroT179222">
    <property type="protein sequence ID" value="HelroP179222"/>
    <property type="gene ID" value="HelroG179222"/>
</dbReference>
<evidence type="ECO:0000313" key="15">
    <source>
        <dbReference type="EnsemblMetazoa" id="HelroP179222"/>
    </source>
</evidence>
<evidence type="ECO:0000256" key="4">
    <source>
        <dbReference type="ARBA" id="ARBA00022490"/>
    </source>
</evidence>
<reference evidence="16" key="1">
    <citation type="submission" date="2012-12" db="EMBL/GenBank/DDBJ databases">
        <authorList>
            <person name="Hellsten U."/>
            <person name="Grimwood J."/>
            <person name="Chapman J.A."/>
            <person name="Shapiro H."/>
            <person name="Aerts A."/>
            <person name="Otillar R.P."/>
            <person name="Terry A.Y."/>
            <person name="Boore J.L."/>
            <person name="Simakov O."/>
            <person name="Marletaz F."/>
            <person name="Cho S.-J."/>
            <person name="Edsinger-Gonzales E."/>
            <person name="Havlak P."/>
            <person name="Kuo D.-H."/>
            <person name="Larsson T."/>
            <person name="Lv J."/>
            <person name="Arendt D."/>
            <person name="Savage R."/>
            <person name="Osoegawa K."/>
            <person name="de Jong P."/>
            <person name="Lindberg D.R."/>
            <person name="Seaver E.C."/>
            <person name="Weisblat D.A."/>
            <person name="Putnam N.H."/>
            <person name="Grigoriev I.V."/>
            <person name="Rokhsar D.S."/>
        </authorList>
    </citation>
    <scope>NUCLEOTIDE SEQUENCE</scope>
</reference>
<dbReference type="CTD" id="20207186"/>
<keyword evidence="8" id="KW-0458">Lysosome</keyword>
<evidence type="ECO:0000256" key="7">
    <source>
        <dbReference type="ARBA" id="ARBA00023136"/>
    </source>
</evidence>
<dbReference type="EMBL" id="KB097519">
    <property type="protein sequence ID" value="ESN95454.1"/>
    <property type="molecule type" value="Genomic_DNA"/>
</dbReference>
<dbReference type="OMA" id="FRERRCN"/>
<feature type="compositionally biased region" description="Pro residues" evidence="12">
    <location>
        <begin position="11"/>
        <end position="34"/>
    </location>
</feature>
<keyword evidence="7 13" id="KW-0472">Membrane</keyword>
<evidence type="ECO:0000256" key="2">
    <source>
        <dbReference type="ARBA" id="ARBA00004556"/>
    </source>
</evidence>
<evidence type="ECO:0000256" key="8">
    <source>
        <dbReference type="ARBA" id="ARBA00023228"/>
    </source>
</evidence>
<keyword evidence="5 13" id="KW-0812">Transmembrane</keyword>
<evidence type="ECO:0000256" key="11">
    <source>
        <dbReference type="ARBA" id="ARBA00046593"/>
    </source>
</evidence>
<evidence type="ECO:0000256" key="1">
    <source>
        <dbReference type="ARBA" id="ARBA00004155"/>
    </source>
</evidence>
<proteinExistence type="inferred from homology"/>
<dbReference type="HOGENOM" id="CLU_138141_0_0_1"/>
<comment type="subunit">
    <text evidence="11">Interacts with BRI3BP. Interacts with MGAT1 and IFITM3.</text>
</comment>
<evidence type="ECO:0000256" key="5">
    <source>
        <dbReference type="ARBA" id="ARBA00022692"/>
    </source>
</evidence>
<dbReference type="InterPro" id="IPR019317">
    <property type="entry name" value="BRI3"/>
</dbReference>
<dbReference type="OrthoDB" id="2564984at2759"/>
<evidence type="ECO:0000256" key="13">
    <source>
        <dbReference type="SAM" id="Phobius"/>
    </source>
</evidence>
<comment type="similarity">
    <text evidence="3">Belongs to the BRI3 family.</text>
</comment>
<sequence length="163" mass="17541">MQPAANNTIPTGPPPAYTPTAPPSHEPPLPPYSGPTPYSYQSGQSSSTSAAPGYRMPTTGFKYNYPNYSSTTTTTNQQTTVYTSQPVPPFHQQQQRVLVTAPIVPADQSIIIVGGCPVCRIGVLQDDFTCLGVCCAIVFFPMGLLFCLLFRERRCNNCGAVFG</sequence>
<evidence type="ECO:0000256" key="10">
    <source>
        <dbReference type="ARBA" id="ARBA00035449"/>
    </source>
</evidence>
<reference evidence="14 16" key="2">
    <citation type="journal article" date="2013" name="Nature">
        <title>Insights into bilaterian evolution from three spiralian genomes.</title>
        <authorList>
            <person name="Simakov O."/>
            <person name="Marletaz F."/>
            <person name="Cho S.J."/>
            <person name="Edsinger-Gonzales E."/>
            <person name="Havlak P."/>
            <person name="Hellsten U."/>
            <person name="Kuo D.H."/>
            <person name="Larsson T."/>
            <person name="Lv J."/>
            <person name="Arendt D."/>
            <person name="Savage R."/>
            <person name="Osoegawa K."/>
            <person name="de Jong P."/>
            <person name="Grimwood J."/>
            <person name="Chapman J.A."/>
            <person name="Shapiro H."/>
            <person name="Aerts A."/>
            <person name="Otillar R.P."/>
            <person name="Terry A.Y."/>
            <person name="Boore J.L."/>
            <person name="Grigoriev I.V."/>
            <person name="Lindberg D.R."/>
            <person name="Seaver E.C."/>
            <person name="Weisblat D.A."/>
            <person name="Putnam N.H."/>
            <person name="Rokhsar D.S."/>
        </authorList>
    </citation>
    <scope>NUCLEOTIDE SEQUENCE</scope>
</reference>